<feature type="region of interest" description="Disordered" evidence="2">
    <location>
        <begin position="127"/>
        <end position="182"/>
    </location>
</feature>
<feature type="compositionally biased region" description="Polar residues" evidence="2">
    <location>
        <begin position="144"/>
        <end position="153"/>
    </location>
</feature>
<reference evidence="4" key="2">
    <citation type="journal article" date="2022" name="Res Sq">
        <title>Comparative Genomics Reveals Insights into the Divergent Evolution of Astigmatic Mites and Household Pest Adaptations.</title>
        <authorList>
            <person name="Xiong Q."/>
            <person name="Wan A.T.-Y."/>
            <person name="Liu X.-Y."/>
            <person name="Fung C.S.-H."/>
            <person name="Xiao X."/>
            <person name="Malainual N."/>
            <person name="Hou J."/>
            <person name="Wang L."/>
            <person name="Wang M."/>
            <person name="Yang K."/>
            <person name="Cui Y."/>
            <person name="Leung E."/>
            <person name="Nong W."/>
            <person name="Shin S.-K."/>
            <person name="Au S."/>
            <person name="Jeong K.Y."/>
            <person name="Chew F.T."/>
            <person name="Hui J."/>
            <person name="Leung T.F."/>
            <person name="Tungtrongchitr A."/>
            <person name="Zhong N."/>
            <person name="Liu Z."/>
            <person name="Tsui S."/>
        </authorList>
    </citation>
    <scope>NUCLEOTIDE SEQUENCE</scope>
    <source>
        <strain evidence="4">Derf</strain>
        <tissue evidence="4">Whole organism</tissue>
    </source>
</reference>
<organism evidence="4 5">
    <name type="scientific">Dermatophagoides farinae</name>
    <name type="common">American house dust mite</name>
    <dbReference type="NCBI Taxonomy" id="6954"/>
    <lineage>
        <taxon>Eukaryota</taxon>
        <taxon>Metazoa</taxon>
        <taxon>Ecdysozoa</taxon>
        <taxon>Arthropoda</taxon>
        <taxon>Chelicerata</taxon>
        <taxon>Arachnida</taxon>
        <taxon>Acari</taxon>
        <taxon>Acariformes</taxon>
        <taxon>Sarcoptiformes</taxon>
        <taxon>Astigmata</taxon>
        <taxon>Psoroptidia</taxon>
        <taxon>Analgoidea</taxon>
        <taxon>Pyroglyphidae</taxon>
        <taxon>Dermatophagoidinae</taxon>
        <taxon>Dermatophagoides</taxon>
    </lineage>
</organism>
<dbReference type="Pfam" id="PF25825">
    <property type="entry name" value="SAPC2_N"/>
    <property type="match status" value="1"/>
</dbReference>
<evidence type="ECO:0000256" key="2">
    <source>
        <dbReference type="SAM" id="MobiDB-lite"/>
    </source>
</evidence>
<comment type="caution">
    <text evidence="4">The sequence shown here is derived from an EMBL/GenBank/DDBJ whole genome shotgun (WGS) entry which is preliminary data.</text>
</comment>
<evidence type="ECO:0000313" key="4">
    <source>
        <dbReference type="EMBL" id="KAH9506567.1"/>
    </source>
</evidence>
<feature type="region of interest" description="Disordered" evidence="2">
    <location>
        <begin position="392"/>
        <end position="418"/>
    </location>
</feature>
<dbReference type="EMBL" id="ASGP02000005">
    <property type="protein sequence ID" value="KAH9506567.1"/>
    <property type="molecule type" value="Genomic_DNA"/>
</dbReference>
<gene>
    <name evidence="4" type="primary">SAPCD2</name>
    <name evidence="4" type="ORF">DERF_011293</name>
</gene>
<feature type="region of interest" description="Disordered" evidence="2">
    <location>
        <begin position="270"/>
        <end position="291"/>
    </location>
</feature>
<evidence type="ECO:0000256" key="1">
    <source>
        <dbReference type="SAM" id="Coils"/>
    </source>
</evidence>
<feature type="region of interest" description="Disordered" evidence="2">
    <location>
        <begin position="313"/>
        <end position="336"/>
    </location>
</feature>
<dbReference type="PANTHER" id="PTHR14907">
    <property type="entry name" value="FI14130P"/>
    <property type="match status" value="1"/>
</dbReference>
<dbReference type="AlphaFoldDB" id="A0A922HWU5"/>
<reference evidence="4" key="1">
    <citation type="submission" date="2013-05" db="EMBL/GenBank/DDBJ databases">
        <authorList>
            <person name="Yim A.K.Y."/>
            <person name="Chan T.F."/>
            <person name="Ji K.M."/>
            <person name="Liu X.Y."/>
            <person name="Zhou J.W."/>
            <person name="Li R.Q."/>
            <person name="Yang K.Y."/>
            <person name="Li J."/>
            <person name="Li M."/>
            <person name="Law P.T.W."/>
            <person name="Wu Y.L."/>
            <person name="Cai Z.L."/>
            <person name="Qin H."/>
            <person name="Bao Y."/>
            <person name="Leung R.K.K."/>
            <person name="Ng P.K.S."/>
            <person name="Zou J."/>
            <person name="Zhong X.J."/>
            <person name="Ran P.X."/>
            <person name="Zhong N.S."/>
            <person name="Liu Z.G."/>
            <person name="Tsui S.K.W."/>
        </authorList>
    </citation>
    <scope>NUCLEOTIDE SEQUENCE</scope>
    <source>
        <strain evidence="4">Derf</strain>
        <tissue evidence="4">Whole organism</tissue>
    </source>
</reference>
<feature type="coiled-coil region" evidence="1">
    <location>
        <begin position="723"/>
        <end position="757"/>
    </location>
</feature>
<feature type="compositionally biased region" description="Low complexity" evidence="2">
    <location>
        <begin position="163"/>
        <end position="173"/>
    </location>
</feature>
<keyword evidence="5" id="KW-1185">Reference proteome</keyword>
<feature type="compositionally biased region" description="Polar residues" evidence="2">
    <location>
        <begin position="313"/>
        <end position="327"/>
    </location>
</feature>
<dbReference type="Proteomes" id="UP000790347">
    <property type="component" value="Unassembled WGS sequence"/>
</dbReference>
<evidence type="ECO:0000259" key="3">
    <source>
        <dbReference type="Pfam" id="PF25825"/>
    </source>
</evidence>
<dbReference type="PANTHER" id="PTHR14907:SF2">
    <property type="entry name" value="SUPPRESSOR APC DOMAIN-CONTAINING PROTEIN 2"/>
    <property type="match status" value="1"/>
</dbReference>
<proteinExistence type="predicted"/>
<sequence>MIELCEATEDNPFIHGMSKQFVAALQQLFDVMDTEQLGTICFADLANQWEEDDGDPFFPKGLIACLAKVKLPNGLLTFDRFCAGIKLCLLKNQVDINDVRMMTINDECRSMATSDSSITIPNGVDCNSSRSQLLQPPPAPALSTSVDRPSSEPQIFAPPPPSSLSSPTPTSSSNKTVEVNNNNISYSNNLKLTNNATCPQQMNSHHSQPVMTTEIPTAKKLPLPSYEQVMAAKSKPKVPPPPILIVNHHTNSDQSPTATTSTTTTNSELMNVESQQQQQKPPPKPAKQFPHLSQHQLEEIKRVVNHQYLESQYGQTGRNRPSINDDNQQQQTQPLQHQQACRAKSMPHLIDVSHNSQSSSLSFVTADQPNYHHQLPMNYQKHIYHNHSHTYQQHHATNENPKEQHNHHNSSANSLINDNNEQTPIIKTVITDGNSAPKTVPRNCIMKTLQNWRDNILSKHPLPSFNDLILQTKNTGADFHWPRSLVIKSAQTSTSNINRENNNMNQLQASPNNDDEKLNDQGFVAPVISITNDHNYIDNDQSMAMMSGFHNSSLHRRSSIRQQRLPREPRRHTVGANGIDLYAVKKFQQLEQEKDILIRGLEEIEHTKKWYLRQISSIQDRINIVGRSGGSSLIASDYNNIDAYQERINFQAVRIQTLNQHLTALRDAGQNFPIHMNLAIRPLNGLPSLLTSQAETQLSPQLIANGRMDPNQPRQLVVNPNLVNKLKEQNRLLTDEVTRKSERITQLEREKSSLIRELFQARTYSSYYNGHFDDTFM</sequence>
<dbReference type="InterPro" id="IPR057953">
    <property type="entry name" value="SAPC2_N"/>
</dbReference>
<dbReference type="Pfam" id="PF11414">
    <property type="entry name" value="Suppressor_APC"/>
    <property type="match status" value="1"/>
</dbReference>
<keyword evidence="1" id="KW-0175">Coiled coil</keyword>
<feature type="compositionally biased region" description="Polar residues" evidence="2">
    <location>
        <begin position="409"/>
        <end position="418"/>
    </location>
</feature>
<dbReference type="InterPro" id="IPR026828">
    <property type="entry name" value="SAPC2_1/2"/>
</dbReference>
<accession>A0A922HWU5</accession>
<feature type="compositionally biased region" description="Basic and acidic residues" evidence="2">
    <location>
        <begin position="396"/>
        <end position="406"/>
    </location>
</feature>
<name>A0A922HWU5_DERFA</name>
<evidence type="ECO:0000313" key="5">
    <source>
        <dbReference type="Proteomes" id="UP000790347"/>
    </source>
</evidence>
<feature type="domain" description="Suppressor APC" evidence="3">
    <location>
        <begin position="16"/>
        <end position="95"/>
    </location>
</feature>
<protein>
    <submittedName>
        <fullName evidence="4">Adenomatous polyposis coli tumor suppressor protein</fullName>
    </submittedName>
</protein>